<dbReference type="KEGG" id="mhs:MOS_707"/>
<evidence type="ECO:0000313" key="2">
    <source>
        <dbReference type="Proteomes" id="UP000009399"/>
    </source>
</evidence>
<proteinExistence type="predicted"/>
<dbReference type="EMBL" id="CP003914">
    <property type="protein sequence ID" value="AFX74609.1"/>
    <property type="molecule type" value="Genomic_DNA"/>
</dbReference>
<protein>
    <submittedName>
        <fullName evidence="1">Uncharacterized protein</fullName>
    </submittedName>
</protein>
<gene>
    <name evidence="1" type="ORF">MOS_707</name>
</gene>
<dbReference type="AlphaFoldDB" id="A0AAI8ANK9"/>
<organism evidence="1 2">
    <name type="scientific">Mesomycoplasma hyorhinis SK76</name>
    <dbReference type="NCBI Taxonomy" id="1118964"/>
    <lineage>
        <taxon>Bacteria</taxon>
        <taxon>Bacillati</taxon>
        <taxon>Mycoplasmatota</taxon>
        <taxon>Mycoplasmoidales</taxon>
        <taxon>Metamycoplasmataceae</taxon>
        <taxon>Mesomycoplasma</taxon>
    </lineage>
</organism>
<sequence length="53" mass="6452">MFTKISLIFFIDYSLKSNRIFFFLVFTIIETKIKKIIKIRIRENKNITIILLL</sequence>
<evidence type="ECO:0000313" key="1">
    <source>
        <dbReference type="EMBL" id="AFX74609.1"/>
    </source>
</evidence>
<accession>A0AAI8ANK9</accession>
<name>A0AAI8ANK9_MESHY</name>
<dbReference type="Proteomes" id="UP000009399">
    <property type="component" value="Chromosome"/>
</dbReference>
<reference evidence="1 2" key="1">
    <citation type="journal article" date="2013" name="Genome Announc.">
        <title>Complete Genome Sequence of Mycoplasma hyorhinis Strain SK76.</title>
        <authorList>
            <person name="Goodison S."/>
            <person name="Urquidi V."/>
            <person name="Kumar D."/>
            <person name="Reyes L."/>
            <person name="Rosser C.J."/>
        </authorList>
    </citation>
    <scope>NUCLEOTIDE SEQUENCE [LARGE SCALE GENOMIC DNA]</scope>
    <source>
        <strain evidence="1 2">SK76</strain>
    </source>
</reference>